<protein>
    <submittedName>
        <fullName evidence="1">Uncharacterized protein</fullName>
    </submittedName>
</protein>
<evidence type="ECO:0000313" key="1">
    <source>
        <dbReference type="EMBL" id="MBM7128780.1"/>
    </source>
</evidence>
<keyword evidence="2" id="KW-1185">Reference proteome</keyword>
<dbReference type="EMBL" id="JADIKF010000035">
    <property type="protein sequence ID" value="MBM7128780.1"/>
    <property type="molecule type" value="Genomic_DNA"/>
</dbReference>
<reference evidence="1" key="1">
    <citation type="submission" date="2020-10" db="EMBL/GenBank/DDBJ databases">
        <title>Phylogeny of dyella-like bacteria.</title>
        <authorList>
            <person name="Fu J."/>
        </authorList>
    </citation>
    <scope>NUCLEOTIDE SEQUENCE</scope>
    <source>
        <strain evidence="1">DHON07</strain>
    </source>
</reference>
<evidence type="ECO:0000313" key="2">
    <source>
        <dbReference type="Proteomes" id="UP001430193"/>
    </source>
</evidence>
<gene>
    <name evidence="1" type="ORF">ISS99_04525</name>
</gene>
<comment type="caution">
    <text evidence="1">The sequence shown here is derived from an EMBL/GenBank/DDBJ whole genome shotgun (WGS) entry which is preliminary data.</text>
</comment>
<accession>A0ABS2KCL3</accession>
<sequence length="160" mass="18508">MKVLPERAHLEHLRKQAKTLLDGIRRGDPESLERIRTTLPSAARLDHHAIAAMPLRLHDAQSCLAREYGFDSWIQLKNYVELQAASADAATQKRQWRQRVFGHGYQPAKPQLAERLLRDHPGLTTHAQSVKRTQNRLRLFVVKTALPKWLWLITSRPFAR</sequence>
<dbReference type="RefSeq" id="WP_204630395.1">
    <property type="nucleotide sequence ID" value="NZ_BSOC01000006.1"/>
</dbReference>
<proteinExistence type="predicted"/>
<name>A0ABS2KCL3_9GAMM</name>
<dbReference type="Proteomes" id="UP001430193">
    <property type="component" value="Unassembled WGS sequence"/>
</dbReference>
<organism evidence="1 2">
    <name type="scientific">Dyella mobilis</name>
    <dbReference type="NCBI Taxonomy" id="1849582"/>
    <lineage>
        <taxon>Bacteria</taxon>
        <taxon>Pseudomonadati</taxon>
        <taxon>Pseudomonadota</taxon>
        <taxon>Gammaproteobacteria</taxon>
        <taxon>Lysobacterales</taxon>
        <taxon>Rhodanobacteraceae</taxon>
        <taxon>Dyella</taxon>
    </lineage>
</organism>